<evidence type="ECO:0000259" key="1">
    <source>
        <dbReference type="Pfam" id="PF12728"/>
    </source>
</evidence>
<proteinExistence type="predicted"/>
<evidence type="ECO:0000313" key="3">
    <source>
        <dbReference type="Proteomes" id="UP000735592"/>
    </source>
</evidence>
<gene>
    <name evidence="2" type="ORF">GM655_15050</name>
</gene>
<feature type="domain" description="Helix-turn-helix" evidence="1">
    <location>
        <begin position="2"/>
        <end position="47"/>
    </location>
</feature>
<accession>A0ABW9SQJ8</accession>
<dbReference type="InterPro" id="IPR009061">
    <property type="entry name" value="DNA-bd_dom_put_sf"/>
</dbReference>
<dbReference type="Gene3D" id="1.10.10.10">
    <property type="entry name" value="Winged helix-like DNA-binding domain superfamily/Winged helix DNA-binding domain"/>
    <property type="match status" value="1"/>
</dbReference>
<reference evidence="2 3" key="1">
    <citation type="submission" date="2019-11" db="EMBL/GenBank/DDBJ databases">
        <title>Type strains purchased from KCTC, JCM and DSMZ.</title>
        <authorList>
            <person name="Lu H."/>
        </authorList>
    </citation>
    <scope>NUCLEOTIDE SEQUENCE [LARGE SCALE GENOMIC DNA]</scope>
    <source>
        <strain evidence="2 3">DSM 103461</strain>
    </source>
</reference>
<dbReference type="RefSeq" id="WP_155435502.1">
    <property type="nucleotide sequence ID" value="NZ_JBHLXK010000002.1"/>
</dbReference>
<dbReference type="Pfam" id="PF12728">
    <property type="entry name" value="HTH_17"/>
    <property type="match status" value="1"/>
</dbReference>
<keyword evidence="3" id="KW-1185">Reference proteome</keyword>
<protein>
    <submittedName>
        <fullName evidence="2">Helix-turn-helix domain-containing protein</fullName>
    </submittedName>
</protein>
<name>A0ABW9SQJ8_9BURK</name>
<organism evidence="2 3">
    <name type="scientific">Pseudoduganella danionis</name>
    <dbReference type="NCBI Taxonomy" id="1890295"/>
    <lineage>
        <taxon>Bacteria</taxon>
        <taxon>Pseudomonadati</taxon>
        <taxon>Pseudomonadota</taxon>
        <taxon>Betaproteobacteria</taxon>
        <taxon>Burkholderiales</taxon>
        <taxon>Oxalobacteraceae</taxon>
        <taxon>Telluria group</taxon>
        <taxon>Pseudoduganella</taxon>
    </lineage>
</organism>
<evidence type="ECO:0000313" key="2">
    <source>
        <dbReference type="EMBL" id="MTW34125.1"/>
    </source>
</evidence>
<dbReference type="InterPro" id="IPR036388">
    <property type="entry name" value="WH-like_DNA-bd_sf"/>
</dbReference>
<dbReference type="InterPro" id="IPR041657">
    <property type="entry name" value="HTH_17"/>
</dbReference>
<dbReference type="EMBL" id="WNKW01000004">
    <property type="protein sequence ID" value="MTW34125.1"/>
    <property type="molecule type" value="Genomic_DNA"/>
</dbReference>
<dbReference type="Proteomes" id="UP000735592">
    <property type="component" value="Unassembled WGS sequence"/>
</dbReference>
<sequence length="74" mass="8459">MYLKKKEVAAMLRVTVRTITTYMKQGVIPHPKRVGRILLWDEAELLRSVAHTATQVGDRCPVKRGRPRKTLFAA</sequence>
<dbReference type="SUPFAM" id="SSF46955">
    <property type="entry name" value="Putative DNA-binding domain"/>
    <property type="match status" value="1"/>
</dbReference>
<comment type="caution">
    <text evidence="2">The sequence shown here is derived from an EMBL/GenBank/DDBJ whole genome shotgun (WGS) entry which is preliminary data.</text>
</comment>